<dbReference type="EMBL" id="CAKOFQ010007868">
    <property type="protein sequence ID" value="CAH2009254.1"/>
    <property type="molecule type" value="Genomic_DNA"/>
</dbReference>
<reference evidence="1" key="1">
    <citation type="submission" date="2022-03" db="EMBL/GenBank/DDBJ databases">
        <authorList>
            <person name="Sayadi A."/>
        </authorList>
    </citation>
    <scope>NUCLEOTIDE SEQUENCE</scope>
</reference>
<organism evidence="1 2">
    <name type="scientific">Acanthoscelides obtectus</name>
    <name type="common">Bean weevil</name>
    <name type="synonym">Bruchus obtectus</name>
    <dbReference type="NCBI Taxonomy" id="200917"/>
    <lineage>
        <taxon>Eukaryota</taxon>
        <taxon>Metazoa</taxon>
        <taxon>Ecdysozoa</taxon>
        <taxon>Arthropoda</taxon>
        <taxon>Hexapoda</taxon>
        <taxon>Insecta</taxon>
        <taxon>Pterygota</taxon>
        <taxon>Neoptera</taxon>
        <taxon>Endopterygota</taxon>
        <taxon>Coleoptera</taxon>
        <taxon>Polyphaga</taxon>
        <taxon>Cucujiformia</taxon>
        <taxon>Chrysomeloidea</taxon>
        <taxon>Chrysomelidae</taxon>
        <taxon>Bruchinae</taxon>
        <taxon>Bruchini</taxon>
        <taxon>Acanthoscelides</taxon>
    </lineage>
</organism>
<evidence type="ECO:0000313" key="1">
    <source>
        <dbReference type="EMBL" id="CAH2009254.1"/>
    </source>
</evidence>
<gene>
    <name evidence="1" type="ORF">ACAOBT_LOCUS30719</name>
</gene>
<dbReference type="AlphaFoldDB" id="A0A9P0M083"/>
<protein>
    <submittedName>
        <fullName evidence="1">Uncharacterized protein</fullName>
    </submittedName>
</protein>
<name>A0A9P0M083_ACAOB</name>
<accession>A0A9P0M083</accession>
<sequence>MVSLLVNHSPLNVFEHLRRAYQRYSEAEQKFSCLAMVACLMPDRYFKIINSFI</sequence>
<evidence type="ECO:0000313" key="2">
    <source>
        <dbReference type="Proteomes" id="UP001152888"/>
    </source>
</evidence>
<comment type="caution">
    <text evidence="1">The sequence shown here is derived from an EMBL/GenBank/DDBJ whole genome shotgun (WGS) entry which is preliminary data.</text>
</comment>
<keyword evidence="2" id="KW-1185">Reference proteome</keyword>
<dbReference type="Proteomes" id="UP001152888">
    <property type="component" value="Unassembled WGS sequence"/>
</dbReference>
<proteinExistence type="predicted"/>